<dbReference type="GO" id="GO:0009401">
    <property type="term" value="P:phosphoenolpyruvate-dependent sugar phosphotransferase system"/>
    <property type="evidence" value="ECO:0007669"/>
    <property type="project" value="InterPro"/>
</dbReference>
<dbReference type="GO" id="GO:0008982">
    <property type="term" value="F:protein-N(PI)-phosphohistidine-sugar phosphotransferase activity"/>
    <property type="evidence" value="ECO:0007669"/>
    <property type="project" value="InterPro"/>
</dbReference>
<dbReference type="RefSeq" id="WP_151195970.1">
    <property type="nucleotide sequence ID" value="NZ_JALKPJ010000004.1"/>
</dbReference>
<dbReference type="GO" id="GO:0016301">
    <property type="term" value="F:kinase activity"/>
    <property type="evidence" value="ECO:0007669"/>
    <property type="project" value="TreeGrafter"/>
</dbReference>
<dbReference type="AlphaFoldDB" id="A0A415EQV7"/>
<comment type="caution">
    <text evidence="2">The sequence shown here is derived from an EMBL/GenBank/DDBJ whole genome shotgun (WGS) entry which is preliminary data.</text>
</comment>
<dbReference type="InterPro" id="IPR036665">
    <property type="entry name" value="PTS_IIA_glucitol/sorbitol_sf"/>
</dbReference>
<comment type="caution">
    <text evidence="1">Lacks conserved residue(s) required for the propagation of feature annotation.</text>
</comment>
<dbReference type="Proteomes" id="UP000286288">
    <property type="component" value="Unassembled WGS sequence"/>
</dbReference>
<reference evidence="2 3" key="1">
    <citation type="submission" date="2018-08" db="EMBL/GenBank/DDBJ databases">
        <title>A genome reference for cultivated species of the human gut microbiota.</title>
        <authorList>
            <person name="Zou Y."/>
            <person name="Xue W."/>
            <person name="Luo G."/>
        </authorList>
    </citation>
    <scope>NUCLEOTIDE SEQUENCE [LARGE SCALE GENOMIC DNA]</scope>
    <source>
        <strain evidence="2 3">AF48-16</strain>
    </source>
</reference>
<dbReference type="PROSITE" id="PS51097">
    <property type="entry name" value="PTS_EIIA_TYPE_5"/>
    <property type="match status" value="1"/>
</dbReference>
<evidence type="ECO:0000313" key="2">
    <source>
        <dbReference type="EMBL" id="RHK05618.1"/>
    </source>
</evidence>
<dbReference type="PANTHER" id="PTHR40398:SF1">
    <property type="entry name" value="PTS SYSTEM GLUCITOL_SORBITOL-SPECIFIC EIIA COMPONENT"/>
    <property type="match status" value="1"/>
</dbReference>
<organism evidence="2 3">
    <name type="scientific">Enterococcus casseliflavus</name>
    <name type="common">Enterococcus flavescens</name>
    <dbReference type="NCBI Taxonomy" id="37734"/>
    <lineage>
        <taxon>Bacteria</taxon>
        <taxon>Bacillati</taxon>
        <taxon>Bacillota</taxon>
        <taxon>Bacilli</taxon>
        <taxon>Lactobacillales</taxon>
        <taxon>Enterococcaceae</taxon>
        <taxon>Enterococcus</taxon>
    </lineage>
</organism>
<dbReference type="PANTHER" id="PTHR40398">
    <property type="entry name" value="PTS SYSTEM GLUCITOL/SORBITOL-SPECIFIC EIIA COMPONENT"/>
    <property type="match status" value="1"/>
</dbReference>
<gene>
    <name evidence="2" type="ORF">DW084_12785</name>
</gene>
<dbReference type="GO" id="GO:0005737">
    <property type="term" value="C:cytoplasm"/>
    <property type="evidence" value="ECO:0007669"/>
    <property type="project" value="InterPro"/>
</dbReference>
<accession>A0A415EQV7</accession>
<proteinExistence type="predicted"/>
<protein>
    <submittedName>
        <fullName evidence="2">PTS sorbitol transporter subunit IIA</fullName>
    </submittedName>
</protein>
<sequence>MAVFTTTVLSIGVEAELFRQENMIILFGKDAPAALADYCYNIEVQPMNGTITSEQKLWIDDQSYQITSVGDVVSRNLQELGHITIKFDGSSTSELPGTLYVEAKTIPVIDKGTKISIK</sequence>
<evidence type="ECO:0000256" key="1">
    <source>
        <dbReference type="PROSITE-ProRule" id="PRU00420"/>
    </source>
</evidence>
<name>A0A415EQV7_ENTCA</name>
<dbReference type="InterPro" id="IPR004716">
    <property type="entry name" value="PTS_IIA_glucitol/sorbitol-sp"/>
</dbReference>
<dbReference type="SUPFAM" id="SSF141530">
    <property type="entry name" value="PTSIIA/GutA-like"/>
    <property type="match status" value="1"/>
</dbReference>
<dbReference type="Gene3D" id="2.40.33.40">
    <property type="entry name" value="Phosphotransferase system, glucitol/sorbitol-specific IIA component"/>
    <property type="match status" value="1"/>
</dbReference>
<evidence type="ECO:0000313" key="3">
    <source>
        <dbReference type="Proteomes" id="UP000286288"/>
    </source>
</evidence>
<dbReference type="EMBL" id="QRMZ01000017">
    <property type="protein sequence ID" value="RHK05618.1"/>
    <property type="molecule type" value="Genomic_DNA"/>
</dbReference>
<dbReference type="Pfam" id="PF03829">
    <property type="entry name" value="PTSIIA_gutA"/>
    <property type="match status" value="1"/>
</dbReference>